<accession>R9I4N0</accession>
<dbReference type="EMBL" id="ASSP01000018">
    <property type="protein sequence ID" value="EOS11223.1"/>
    <property type="molecule type" value="Genomic_DNA"/>
</dbReference>
<dbReference type="Proteomes" id="UP000310760">
    <property type="component" value="Unassembled WGS sequence"/>
</dbReference>
<comment type="caution">
    <text evidence="2">The sequence shown here is derived from an EMBL/GenBank/DDBJ whole genome shotgun (WGS) entry which is preliminary data.</text>
</comment>
<gene>
    <name evidence="2" type="ORF">C802_02935</name>
    <name evidence="3" type="ORF">E5339_10345</name>
</gene>
<dbReference type="OrthoDB" id="1050268at2"/>
<keyword evidence="4" id="KW-1185">Reference proteome</keyword>
<name>R9I4N0_9BACT</name>
<dbReference type="AlphaFoldDB" id="R9I4N0"/>
<keyword evidence="1" id="KW-1133">Transmembrane helix</keyword>
<evidence type="ECO:0000256" key="1">
    <source>
        <dbReference type="SAM" id="Phobius"/>
    </source>
</evidence>
<evidence type="ECO:0000313" key="5">
    <source>
        <dbReference type="Proteomes" id="UP000310760"/>
    </source>
</evidence>
<keyword evidence="1" id="KW-0472">Membrane</keyword>
<dbReference type="STRING" id="1235788.C802_02935"/>
<protein>
    <recommendedName>
        <fullName evidence="6">Redoxin domain-containing protein</fullName>
    </recommendedName>
</protein>
<dbReference type="PATRIC" id="fig|1235788.3.peg.3007"/>
<dbReference type="HOGENOM" id="CLU_1347851_0_0_10"/>
<evidence type="ECO:0000313" key="2">
    <source>
        <dbReference type="EMBL" id="EOS11223.1"/>
    </source>
</evidence>
<keyword evidence="1" id="KW-0812">Transmembrane</keyword>
<reference evidence="3 5" key="2">
    <citation type="submission" date="2019-04" db="EMBL/GenBank/DDBJ databases">
        <title>Microbes associate with the intestines of laboratory mice.</title>
        <authorList>
            <person name="Navarre W."/>
            <person name="Wong E."/>
            <person name="Huang K."/>
            <person name="Tropini C."/>
            <person name="Ng K."/>
            <person name="Yu B."/>
        </authorList>
    </citation>
    <scope>NUCLEOTIDE SEQUENCE [LARGE SCALE GENOMIC DNA]</scope>
    <source>
        <strain evidence="3 5">NM22_B1</strain>
    </source>
</reference>
<feature type="transmembrane region" description="Helical" evidence="1">
    <location>
        <begin position="9"/>
        <end position="30"/>
    </location>
</feature>
<reference evidence="2 4" key="1">
    <citation type="submission" date="2013-04" db="EMBL/GenBank/DDBJ databases">
        <title>The Genome Sequence of Bacteroides massiliensis dnLKV3.</title>
        <authorList>
            <consortium name="The Broad Institute Genomics Platform"/>
            <consortium name="The Broad Institute Genome Sequencing Center for Infectious Disease"/>
            <person name="Earl A."/>
            <person name="Xavier R."/>
            <person name="Kuhn K."/>
            <person name="Stappenbeck T."/>
            <person name="Walker B."/>
            <person name="Young S."/>
            <person name="Zeng Q."/>
            <person name="Gargeya S."/>
            <person name="Fitzgerald M."/>
            <person name="Haas B."/>
            <person name="Abouelleil A."/>
            <person name="Allen A.W."/>
            <person name="Alvarado L."/>
            <person name="Arachchi H.M."/>
            <person name="Berlin A.M."/>
            <person name="Chapman S.B."/>
            <person name="Gainer-Dewar J."/>
            <person name="Goldberg J."/>
            <person name="Griggs A."/>
            <person name="Gujja S."/>
            <person name="Hansen M."/>
            <person name="Howarth C."/>
            <person name="Imamovic A."/>
            <person name="Ireland A."/>
            <person name="Larimer J."/>
            <person name="McCowan C."/>
            <person name="Murphy C."/>
            <person name="Pearson M."/>
            <person name="Poon T.W."/>
            <person name="Priest M."/>
            <person name="Roberts A."/>
            <person name="Saif S."/>
            <person name="Shea T."/>
            <person name="Sisk P."/>
            <person name="Sykes S."/>
            <person name="Wortman J."/>
            <person name="Nusbaum C."/>
            <person name="Birren B."/>
        </authorList>
    </citation>
    <scope>NUCLEOTIDE SEQUENCE [LARGE SCALE GENOMIC DNA]</scope>
    <source>
        <strain evidence="4">dnLKV3</strain>
        <strain evidence="2">DnLKV3</strain>
    </source>
</reference>
<dbReference type="Proteomes" id="UP000014200">
    <property type="component" value="Unassembled WGS sequence"/>
</dbReference>
<proteinExistence type="predicted"/>
<dbReference type="RefSeq" id="WP_016277265.1">
    <property type="nucleotide sequence ID" value="NZ_CAONFL010000009.1"/>
</dbReference>
<evidence type="ECO:0000313" key="3">
    <source>
        <dbReference type="EMBL" id="TGY70300.1"/>
    </source>
</evidence>
<evidence type="ECO:0008006" key="6">
    <source>
        <dbReference type="Google" id="ProtNLM"/>
    </source>
</evidence>
<sequence length="204" mass="23605">MNKKHSQGIYLVVVAVSAISLTFLIMFPFIQGSIKENENRYRVEQLPDSASYMMKNFKRGLEVEGLELNDVSLYTQDKNTSLHKLVKEPTLVFRFFETNCEPCILAEMTAVKECTDSIQHKVLLIGSYATYKGMRAFLAANKKDSLLAYRMNPLDTLKWEPDKYESPYYFILYPGGKTSHFFMAVPDYIKYTRKYLEGITNLLK</sequence>
<evidence type="ECO:0000313" key="4">
    <source>
        <dbReference type="Proteomes" id="UP000014200"/>
    </source>
</evidence>
<dbReference type="EMBL" id="SRYJ01000020">
    <property type="protein sequence ID" value="TGY70300.1"/>
    <property type="molecule type" value="Genomic_DNA"/>
</dbReference>
<dbReference type="GeneID" id="82152050"/>
<organism evidence="2 4">
    <name type="scientific">Phocaeicola sartorii</name>
    <dbReference type="NCBI Taxonomy" id="671267"/>
    <lineage>
        <taxon>Bacteria</taxon>
        <taxon>Pseudomonadati</taxon>
        <taxon>Bacteroidota</taxon>
        <taxon>Bacteroidia</taxon>
        <taxon>Bacteroidales</taxon>
        <taxon>Bacteroidaceae</taxon>
        <taxon>Phocaeicola</taxon>
    </lineage>
</organism>